<keyword evidence="2" id="KW-1185">Reference proteome</keyword>
<dbReference type="EMBL" id="JAUSUA010000008">
    <property type="protein sequence ID" value="MDQ0209039.1"/>
    <property type="molecule type" value="Genomic_DNA"/>
</dbReference>
<evidence type="ECO:0000313" key="2">
    <source>
        <dbReference type="Proteomes" id="UP001225034"/>
    </source>
</evidence>
<reference evidence="1 2" key="1">
    <citation type="submission" date="2023-07" db="EMBL/GenBank/DDBJ databases">
        <title>Genomic Encyclopedia of Type Strains, Phase IV (KMG-IV): sequencing the most valuable type-strain genomes for metagenomic binning, comparative biology and taxonomic classification.</title>
        <authorList>
            <person name="Goeker M."/>
        </authorList>
    </citation>
    <scope>NUCLEOTIDE SEQUENCE [LARGE SCALE GENOMIC DNA]</scope>
    <source>
        <strain evidence="1 2">DSM 19154</strain>
    </source>
</reference>
<comment type="caution">
    <text evidence="1">The sequence shown here is derived from an EMBL/GenBank/DDBJ whole genome shotgun (WGS) entry which is preliminary data.</text>
</comment>
<accession>A0ABT9YPS8</accession>
<gene>
    <name evidence="1" type="ORF">J2S05_003874</name>
</gene>
<evidence type="ECO:0000313" key="1">
    <source>
        <dbReference type="EMBL" id="MDQ0209039.1"/>
    </source>
</evidence>
<dbReference type="RefSeq" id="WP_306985596.1">
    <property type="nucleotide sequence ID" value="NZ_JAUSUA010000008.1"/>
</dbReference>
<proteinExistence type="predicted"/>
<protein>
    <submittedName>
        <fullName evidence="1">Uncharacterized protein</fullName>
    </submittedName>
</protein>
<name>A0ABT9YPS8_9BACI</name>
<dbReference type="Proteomes" id="UP001225034">
    <property type="component" value="Unassembled WGS sequence"/>
</dbReference>
<organism evidence="1 2">
    <name type="scientific">Alkalicoccobacillus murimartini</name>
    <dbReference type="NCBI Taxonomy" id="171685"/>
    <lineage>
        <taxon>Bacteria</taxon>
        <taxon>Bacillati</taxon>
        <taxon>Bacillota</taxon>
        <taxon>Bacilli</taxon>
        <taxon>Bacillales</taxon>
        <taxon>Bacillaceae</taxon>
        <taxon>Alkalicoccobacillus</taxon>
    </lineage>
</organism>
<sequence>MIVITVILGYATNQFSIILSDRRLNFGENQEYGYDDSKTKLVPYNSGGWTSGAGYADFIDLFQDNLNYTNIRDTDDMINVYQEAYNKSVFSEPNMKKHINRSSLMSSWVGGNENGEILMRLGGFCYDIGENKLFLANHGNIIIFYPGEFLDDKEKVFVFEEKFNLEIGYEHSLVDTILYMLLLFREIKDESKFVSEECDIGVLFLSEENEQILGRFEGRVNEMIEEVKKGNLIKYSTDD</sequence>